<dbReference type="RefSeq" id="WP_006702101.1">
    <property type="nucleotide sequence ID" value="NZ_PKHE01000011.1"/>
</dbReference>
<gene>
    <name evidence="1" type="ORF">CYJ57_04965</name>
</gene>
<comment type="caution">
    <text evidence="1">The sequence shown here is derived from an EMBL/GenBank/DDBJ whole genome shotgun (WGS) entry which is preliminary data.</text>
</comment>
<dbReference type="Proteomes" id="UP000234384">
    <property type="component" value="Unassembled WGS sequence"/>
</dbReference>
<dbReference type="AlphaFoldDB" id="A0A2I1JZ39"/>
<proteinExistence type="predicted"/>
<evidence type="ECO:0000313" key="1">
    <source>
        <dbReference type="EMBL" id="PKY88661.1"/>
    </source>
</evidence>
<evidence type="ECO:0000313" key="2">
    <source>
        <dbReference type="Proteomes" id="UP000234384"/>
    </source>
</evidence>
<dbReference type="EMBL" id="PKHE01000011">
    <property type="protein sequence ID" value="PKY88661.1"/>
    <property type="molecule type" value="Genomic_DNA"/>
</dbReference>
<sequence>MSLALQRFVDSGLFNEKVAEELEAAAVRGESIIVAGDRSTGSRPLTAMIMGLVKKNHDAVQVRKVEDLEKEGTHYMILGIEGEKLEDLVAKALENPNAQVVTVKEAENPISVNKVLKQNFKKHGHSDRTFLQIELDKFPRNEDGVPFTDKLTRLSVDEKGKIQKENIEFK</sequence>
<protein>
    <submittedName>
        <fullName evidence="1">Uncharacterized protein</fullName>
    </submittedName>
</protein>
<name>A0A2I1JZ39_9LACT</name>
<dbReference type="OrthoDB" id="2138703at2"/>
<organism evidence="1 2">
    <name type="scientific">Falseniella ignava</name>
    <dbReference type="NCBI Taxonomy" id="137730"/>
    <lineage>
        <taxon>Bacteria</taxon>
        <taxon>Bacillati</taxon>
        <taxon>Bacillota</taxon>
        <taxon>Bacilli</taxon>
        <taxon>Lactobacillales</taxon>
        <taxon>Aerococcaceae</taxon>
        <taxon>Falseniella</taxon>
    </lineage>
</organism>
<reference evidence="1 2" key="1">
    <citation type="submission" date="2017-12" db="EMBL/GenBank/DDBJ databases">
        <title>Phylogenetic diversity of female urinary microbiome.</title>
        <authorList>
            <person name="Thomas-White K."/>
            <person name="Wolfe A.J."/>
        </authorList>
    </citation>
    <scope>NUCLEOTIDE SEQUENCE [LARGE SCALE GENOMIC DNA]</scope>
    <source>
        <strain evidence="1 2">UMB0898</strain>
    </source>
</reference>
<accession>A0A2I1JZ39</accession>